<evidence type="ECO:0000256" key="2">
    <source>
        <dbReference type="ARBA" id="ARBA00006448"/>
    </source>
</evidence>
<keyword evidence="6 7" id="KW-0472">Membrane</keyword>
<dbReference type="RefSeq" id="WP_219780117.1">
    <property type="nucleotide sequence ID" value="NZ_JAHXPT010000008.1"/>
</dbReference>
<name>A0ABS7AT56_9CLOT</name>
<dbReference type="PANTHER" id="PTHR34582:SF7">
    <property type="entry name" value="UPF0702 TRANSMEMBRANE PROTEIN YDFS"/>
    <property type="match status" value="1"/>
</dbReference>
<accession>A0ABS7AT56</accession>
<dbReference type="PANTHER" id="PTHR34582">
    <property type="entry name" value="UPF0702 TRANSMEMBRANE PROTEIN YCAP"/>
    <property type="match status" value="1"/>
</dbReference>
<sequence>MNLNNGNIFNSLFKTTLIFIVLLFLTRILGKKQMSHLTFFNYVTGITIGSIAANMINDTNTDFLNDFLSLIWWCILTIFFGYIGLKSGTLRSILDAEPTILIKKGKIIKKALKSNHLNMDDLSMLLRKKDIFSFLEVDYAILEPNGNLSVLKKQSQQHIIRKDMNIPTSNINYIPSEIIVDGKIIKHNLLELNLTEEKLKQQLKDYNVNSIEDVFYAEIQSDGTFFIDKI</sequence>
<protein>
    <submittedName>
        <fullName evidence="10">DUF421 domain-containing protein</fullName>
    </submittedName>
</protein>
<dbReference type="Proteomes" id="UP001519921">
    <property type="component" value="Unassembled WGS sequence"/>
</dbReference>
<keyword evidence="3" id="KW-1003">Cell membrane</keyword>
<evidence type="ECO:0000259" key="9">
    <source>
        <dbReference type="Pfam" id="PF20730"/>
    </source>
</evidence>
<evidence type="ECO:0000256" key="4">
    <source>
        <dbReference type="ARBA" id="ARBA00022692"/>
    </source>
</evidence>
<gene>
    <name evidence="10" type="ORF">KYD98_11160</name>
</gene>
<keyword evidence="11" id="KW-1185">Reference proteome</keyword>
<comment type="similarity">
    <text evidence="2">Belongs to the UPF0702 family.</text>
</comment>
<feature type="domain" description="YetF C-terminal" evidence="8">
    <location>
        <begin position="86"/>
        <end position="219"/>
    </location>
</feature>
<dbReference type="InterPro" id="IPR007353">
    <property type="entry name" value="DUF421"/>
</dbReference>
<organism evidence="10 11">
    <name type="scientific">Clostridium weizhouense</name>
    <dbReference type="NCBI Taxonomy" id="2859781"/>
    <lineage>
        <taxon>Bacteria</taxon>
        <taxon>Bacillati</taxon>
        <taxon>Bacillota</taxon>
        <taxon>Clostridia</taxon>
        <taxon>Eubacteriales</taxon>
        <taxon>Clostridiaceae</taxon>
        <taxon>Clostridium</taxon>
    </lineage>
</organism>
<dbReference type="InterPro" id="IPR023090">
    <property type="entry name" value="UPF0702_alpha/beta_dom_sf"/>
</dbReference>
<reference evidence="10 11" key="1">
    <citation type="submission" date="2021-07" db="EMBL/GenBank/DDBJ databases">
        <title>Clostridium weizhouense sp. nov., an anaerobic bacterium isolated from activated sludge of Petroleum wastewater.</title>
        <authorList>
            <person name="Li Q."/>
        </authorList>
    </citation>
    <scope>NUCLEOTIDE SEQUENCE [LARGE SCALE GENOMIC DNA]</scope>
    <source>
        <strain evidence="10 11">YB-6</strain>
    </source>
</reference>
<dbReference type="Pfam" id="PF04239">
    <property type="entry name" value="DUF421"/>
    <property type="match status" value="1"/>
</dbReference>
<evidence type="ECO:0000256" key="3">
    <source>
        <dbReference type="ARBA" id="ARBA00022475"/>
    </source>
</evidence>
<feature type="transmembrane region" description="Helical" evidence="7">
    <location>
        <begin position="12"/>
        <end position="30"/>
    </location>
</feature>
<feature type="transmembrane region" description="Helical" evidence="7">
    <location>
        <begin position="67"/>
        <end position="85"/>
    </location>
</feature>
<feature type="transmembrane region" description="Helical" evidence="7">
    <location>
        <begin position="37"/>
        <end position="55"/>
    </location>
</feature>
<comment type="caution">
    <text evidence="10">The sequence shown here is derived from an EMBL/GenBank/DDBJ whole genome shotgun (WGS) entry which is preliminary data.</text>
</comment>
<keyword evidence="4 7" id="KW-0812">Transmembrane</keyword>
<dbReference type="EMBL" id="JAHXPT010000008">
    <property type="protein sequence ID" value="MBW6410655.1"/>
    <property type="molecule type" value="Genomic_DNA"/>
</dbReference>
<evidence type="ECO:0000256" key="7">
    <source>
        <dbReference type="SAM" id="Phobius"/>
    </source>
</evidence>
<dbReference type="InterPro" id="IPR048454">
    <property type="entry name" value="YetF_N"/>
</dbReference>
<evidence type="ECO:0000313" key="11">
    <source>
        <dbReference type="Proteomes" id="UP001519921"/>
    </source>
</evidence>
<evidence type="ECO:0000313" key="10">
    <source>
        <dbReference type="EMBL" id="MBW6410655.1"/>
    </source>
</evidence>
<comment type="subcellular location">
    <subcellularLocation>
        <location evidence="1">Cell membrane</location>
        <topology evidence="1">Multi-pass membrane protein</topology>
    </subcellularLocation>
</comment>
<feature type="domain" description="YetF-like N-terminal transmembrane" evidence="9">
    <location>
        <begin position="10"/>
        <end position="83"/>
    </location>
</feature>
<evidence type="ECO:0000256" key="1">
    <source>
        <dbReference type="ARBA" id="ARBA00004651"/>
    </source>
</evidence>
<evidence type="ECO:0000259" key="8">
    <source>
        <dbReference type="Pfam" id="PF04239"/>
    </source>
</evidence>
<keyword evidence="5 7" id="KW-1133">Transmembrane helix</keyword>
<proteinExistence type="inferred from homology"/>
<evidence type="ECO:0000256" key="6">
    <source>
        <dbReference type="ARBA" id="ARBA00023136"/>
    </source>
</evidence>
<dbReference type="Pfam" id="PF20730">
    <property type="entry name" value="YetF_N"/>
    <property type="match status" value="1"/>
</dbReference>
<evidence type="ECO:0000256" key="5">
    <source>
        <dbReference type="ARBA" id="ARBA00022989"/>
    </source>
</evidence>
<dbReference type="Gene3D" id="3.30.240.20">
    <property type="entry name" value="bsu07140 like domains"/>
    <property type="match status" value="2"/>
</dbReference>